<dbReference type="Proteomes" id="UP000821865">
    <property type="component" value="Chromosome 3"/>
</dbReference>
<comment type="caution">
    <text evidence="1">The sequence shown here is derived from an EMBL/GenBank/DDBJ whole genome shotgun (WGS) entry which is preliminary data.</text>
</comment>
<protein>
    <submittedName>
        <fullName evidence="1">Uncharacterized protein</fullName>
    </submittedName>
</protein>
<evidence type="ECO:0000313" key="1">
    <source>
        <dbReference type="EMBL" id="KAH7959868.1"/>
    </source>
</evidence>
<evidence type="ECO:0000313" key="2">
    <source>
        <dbReference type="Proteomes" id="UP000821865"/>
    </source>
</evidence>
<gene>
    <name evidence="1" type="ORF">HPB49_014482</name>
</gene>
<organism evidence="1 2">
    <name type="scientific">Dermacentor silvarum</name>
    <name type="common">Tick</name>
    <dbReference type="NCBI Taxonomy" id="543639"/>
    <lineage>
        <taxon>Eukaryota</taxon>
        <taxon>Metazoa</taxon>
        <taxon>Ecdysozoa</taxon>
        <taxon>Arthropoda</taxon>
        <taxon>Chelicerata</taxon>
        <taxon>Arachnida</taxon>
        <taxon>Acari</taxon>
        <taxon>Parasitiformes</taxon>
        <taxon>Ixodida</taxon>
        <taxon>Ixodoidea</taxon>
        <taxon>Ixodidae</taxon>
        <taxon>Rhipicephalinae</taxon>
        <taxon>Dermacentor</taxon>
    </lineage>
</organism>
<dbReference type="EMBL" id="CM023472">
    <property type="protein sequence ID" value="KAH7959868.1"/>
    <property type="molecule type" value="Genomic_DNA"/>
</dbReference>
<sequence length="189" mass="21163">MGPRSGRLGESGAYLVGSYPSVCPLVNQLFSILHSTRSIIGHRLAVLDKSCTSSAADGCFHLAELSLWNNFLWVTNIELRDGRLALVCLRGRVVPVASDVQRVYLFLLLMGKICIESVELCKFRTSQEQFLLRDVLNVSRNLRHGRLCYHLLDYLTRDLMDVLLSTVTTLDTLEIVIVRFSSVGVSMLC</sequence>
<name>A0ACB8D655_DERSI</name>
<keyword evidence="2" id="KW-1185">Reference proteome</keyword>
<proteinExistence type="predicted"/>
<reference evidence="1" key="1">
    <citation type="submission" date="2020-05" db="EMBL/GenBank/DDBJ databases">
        <title>Large-scale comparative analyses of tick genomes elucidate their genetic diversity and vector capacities.</title>
        <authorList>
            <person name="Jia N."/>
            <person name="Wang J."/>
            <person name="Shi W."/>
            <person name="Du L."/>
            <person name="Sun Y."/>
            <person name="Zhan W."/>
            <person name="Jiang J."/>
            <person name="Wang Q."/>
            <person name="Zhang B."/>
            <person name="Ji P."/>
            <person name="Sakyi L.B."/>
            <person name="Cui X."/>
            <person name="Yuan T."/>
            <person name="Jiang B."/>
            <person name="Yang W."/>
            <person name="Lam T.T.-Y."/>
            <person name="Chang Q."/>
            <person name="Ding S."/>
            <person name="Wang X."/>
            <person name="Zhu J."/>
            <person name="Ruan X."/>
            <person name="Zhao L."/>
            <person name="Wei J."/>
            <person name="Que T."/>
            <person name="Du C."/>
            <person name="Cheng J."/>
            <person name="Dai P."/>
            <person name="Han X."/>
            <person name="Huang E."/>
            <person name="Gao Y."/>
            <person name="Liu J."/>
            <person name="Shao H."/>
            <person name="Ye R."/>
            <person name="Li L."/>
            <person name="Wei W."/>
            <person name="Wang X."/>
            <person name="Wang C."/>
            <person name="Yang T."/>
            <person name="Huo Q."/>
            <person name="Li W."/>
            <person name="Guo W."/>
            <person name="Chen H."/>
            <person name="Zhou L."/>
            <person name="Ni X."/>
            <person name="Tian J."/>
            <person name="Zhou Y."/>
            <person name="Sheng Y."/>
            <person name="Liu T."/>
            <person name="Pan Y."/>
            <person name="Xia L."/>
            <person name="Li J."/>
            <person name="Zhao F."/>
            <person name="Cao W."/>
        </authorList>
    </citation>
    <scope>NUCLEOTIDE SEQUENCE</scope>
    <source>
        <strain evidence="1">Dsil-2018</strain>
    </source>
</reference>
<accession>A0ACB8D655</accession>